<gene>
    <name evidence="1" type="ORF">MENTE1834_LOCUS35637</name>
</gene>
<proteinExistence type="predicted"/>
<dbReference type="Proteomes" id="UP001497535">
    <property type="component" value="Unassembled WGS sequence"/>
</dbReference>
<protein>
    <submittedName>
        <fullName evidence="1">Uncharacterized protein</fullName>
    </submittedName>
</protein>
<keyword evidence="2" id="KW-1185">Reference proteome</keyword>
<accession>A0ACB1AAH2</accession>
<comment type="caution">
    <text evidence="1">The sequence shown here is derived from an EMBL/GenBank/DDBJ whole genome shotgun (WGS) entry which is preliminary data.</text>
</comment>
<evidence type="ECO:0000313" key="1">
    <source>
        <dbReference type="EMBL" id="CAK5088001.1"/>
    </source>
</evidence>
<evidence type="ECO:0000313" key="2">
    <source>
        <dbReference type="Proteomes" id="UP001497535"/>
    </source>
</evidence>
<organism evidence="1 2">
    <name type="scientific">Meloidogyne enterolobii</name>
    <name type="common">Root-knot nematode worm</name>
    <name type="synonym">Meloidogyne mayaguensis</name>
    <dbReference type="NCBI Taxonomy" id="390850"/>
    <lineage>
        <taxon>Eukaryota</taxon>
        <taxon>Metazoa</taxon>
        <taxon>Ecdysozoa</taxon>
        <taxon>Nematoda</taxon>
        <taxon>Chromadorea</taxon>
        <taxon>Rhabditida</taxon>
        <taxon>Tylenchina</taxon>
        <taxon>Tylenchomorpha</taxon>
        <taxon>Tylenchoidea</taxon>
        <taxon>Meloidogynidae</taxon>
        <taxon>Meloidogyninae</taxon>
        <taxon>Meloidogyne</taxon>
    </lineage>
</organism>
<reference evidence="1" key="1">
    <citation type="submission" date="2023-11" db="EMBL/GenBank/DDBJ databases">
        <authorList>
            <person name="Poullet M."/>
        </authorList>
    </citation>
    <scope>NUCLEOTIDE SEQUENCE</scope>
    <source>
        <strain evidence="1">E1834</strain>
    </source>
</reference>
<dbReference type="EMBL" id="CAVMJV010000069">
    <property type="protein sequence ID" value="CAK5088001.1"/>
    <property type="molecule type" value="Genomic_DNA"/>
</dbReference>
<name>A0ACB1AAH2_MELEN</name>
<sequence length="97" mass="11631">MEHFDETNNNLSWHSLGERVIEEYKIMKKIYKNAIDKLTERVETFVEEEINSHYSDVDVTDFKEDIEKYDQLIATGKFSQKILETGEDLVEYFIKFK</sequence>